<evidence type="ECO:0000256" key="1">
    <source>
        <dbReference type="ARBA" id="ARBA00009437"/>
    </source>
</evidence>
<reference evidence="6 7" key="1">
    <citation type="submission" date="2017-09" db="EMBL/GenBank/DDBJ databases">
        <authorList>
            <person name="Ehlers B."/>
            <person name="Leendertz F.H."/>
        </authorList>
    </citation>
    <scope>NUCLEOTIDE SEQUENCE [LARGE SCALE GENOMIC DNA]</scope>
    <source>
        <strain evidence="6 7">USBA 140</strain>
    </source>
</reference>
<dbReference type="Gene3D" id="3.40.190.10">
    <property type="entry name" value="Periplasmic binding protein-like II"/>
    <property type="match status" value="1"/>
</dbReference>
<evidence type="ECO:0000256" key="4">
    <source>
        <dbReference type="ARBA" id="ARBA00023163"/>
    </source>
</evidence>
<dbReference type="SUPFAM" id="SSF53850">
    <property type="entry name" value="Periplasmic binding protein-like II"/>
    <property type="match status" value="1"/>
</dbReference>
<dbReference type="PROSITE" id="PS50931">
    <property type="entry name" value="HTH_LYSR"/>
    <property type="match status" value="1"/>
</dbReference>
<dbReference type="Proteomes" id="UP000219621">
    <property type="component" value="Unassembled WGS sequence"/>
</dbReference>
<feature type="domain" description="HTH lysR-type" evidence="5">
    <location>
        <begin position="1"/>
        <end position="58"/>
    </location>
</feature>
<dbReference type="Pfam" id="PF00126">
    <property type="entry name" value="HTH_1"/>
    <property type="match status" value="1"/>
</dbReference>
<keyword evidence="2" id="KW-0805">Transcription regulation</keyword>
<accession>A0A286G6H2</accession>
<dbReference type="InterPro" id="IPR000847">
    <property type="entry name" value="LysR_HTH_N"/>
</dbReference>
<keyword evidence="4" id="KW-0804">Transcription</keyword>
<dbReference type="OrthoDB" id="9786526at2"/>
<dbReference type="InterPro" id="IPR005119">
    <property type="entry name" value="LysR_subst-bd"/>
</dbReference>
<dbReference type="FunFam" id="1.10.10.10:FF:000001">
    <property type="entry name" value="LysR family transcriptional regulator"/>
    <property type="match status" value="1"/>
</dbReference>
<dbReference type="RefSeq" id="WP_097277689.1">
    <property type="nucleotide sequence ID" value="NZ_OCNJ01000001.1"/>
</dbReference>
<evidence type="ECO:0000313" key="7">
    <source>
        <dbReference type="Proteomes" id="UP000219621"/>
    </source>
</evidence>
<protein>
    <submittedName>
        <fullName evidence="6">DNA-binding transcriptional regulator, LysR family</fullName>
    </submittedName>
</protein>
<keyword evidence="7" id="KW-1185">Reference proteome</keyword>
<evidence type="ECO:0000256" key="2">
    <source>
        <dbReference type="ARBA" id="ARBA00023015"/>
    </source>
</evidence>
<dbReference type="Pfam" id="PF03466">
    <property type="entry name" value="LysR_substrate"/>
    <property type="match status" value="1"/>
</dbReference>
<dbReference type="InterPro" id="IPR036388">
    <property type="entry name" value="WH-like_DNA-bd_sf"/>
</dbReference>
<dbReference type="PRINTS" id="PR00039">
    <property type="entry name" value="HTHLYSR"/>
</dbReference>
<dbReference type="PANTHER" id="PTHR30579:SF8">
    <property type="entry name" value="HTH-TYPE TRANSCRIPTIONAL REGULATOR HDFR"/>
    <property type="match status" value="1"/>
</dbReference>
<dbReference type="InterPro" id="IPR050176">
    <property type="entry name" value="LTTR"/>
</dbReference>
<dbReference type="Gene3D" id="1.10.10.10">
    <property type="entry name" value="Winged helix-like DNA-binding domain superfamily/Winged helix DNA-binding domain"/>
    <property type="match status" value="1"/>
</dbReference>
<organism evidence="6 7">
    <name type="scientific">Caenispirillum bisanense</name>
    <dbReference type="NCBI Taxonomy" id="414052"/>
    <lineage>
        <taxon>Bacteria</taxon>
        <taxon>Pseudomonadati</taxon>
        <taxon>Pseudomonadota</taxon>
        <taxon>Alphaproteobacteria</taxon>
        <taxon>Rhodospirillales</taxon>
        <taxon>Novispirillaceae</taxon>
        <taxon>Caenispirillum</taxon>
    </lineage>
</organism>
<dbReference type="PANTHER" id="PTHR30579">
    <property type="entry name" value="TRANSCRIPTIONAL REGULATOR"/>
    <property type="match status" value="1"/>
</dbReference>
<gene>
    <name evidence="6" type="ORF">SAMN05421508_101838</name>
</gene>
<dbReference type="GO" id="GO:0003677">
    <property type="term" value="F:DNA binding"/>
    <property type="evidence" value="ECO:0007669"/>
    <property type="project" value="UniProtKB-KW"/>
</dbReference>
<dbReference type="AlphaFoldDB" id="A0A286G6H2"/>
<dbReference type="InterPro" id="IPR036390">
    <property type="entry name" value="WH_DNA-bd_sf"/>
</dbReference>
<evidence type="ECO:0000256" key="3">
    <source>
        <dbReference type="ARBA" id="ARBA00023125"/>
    </source>
</evidence>
<evidence type="ECO:0000313" key="6">
    <source>
        <dbReference type="EMBL" id="SOD91160.1"/>
    </source>
</evidence>
<name>A0A286G6H2_9PROT</name>
<comment type="similarity">
    <text evidence="1">Belongs to the LysR transcriptional regulatory family.</text>
</comment>
<dbReference type="SUPFAM" id="SSF46785">
    <property type="entry name" value="Winged helix' DNA-binding domain"/>
    <property type="match status" value="1"/>
</dbReference>
<sequence>MDIDLARTFLTILDTGNFGRAAERLNVTQSTVSTRIKTLEELLGRPMFIRSKAGVQVTQAGQQFKRSAETMVRAWYQAKQEVGLPDNFQTMITIGGQFTLWDRLLLKWIPWMRTSMPDVAIHAEVGLSDGLMRQLAEGLLDIGVMYTPSHRIGLVTEELMEEQLVLVSTDTVTAAPFTPDYVFVNWGPEFAISHSNAFPTLDTPPLYVSHGPLGLQYILENGGAGYFPMRLVRRHLAEGRLHIKEDAPRFRRPVYMVYAAGSTDARFKTALQGLRYVAAQESEE</sequence>
<dbReference type="EMBL" id="OCNJ01000001">
    <property type="protein sequence ID" value="SOD91160.1"/>
    <property type="molecule type" value="Genomic_DNA"/>
</dbReference>
<evidence type="ECO:0000259" key="5">
    <source>
        <dbReference type="PROSITE" id="PS50931"/>
    </source>
</evidence>
<dbReference type="GO" id="GO:0003700">
    <property type="term" value="F:DNA-binding transcription factor activity"/>
    <property type="evidence" value="ECO:0007669"/>
    <property type="project" value="InterPro"/>
</dbReference>
<proteinExistence type="inferred from homology"/>
<keyword evidence="3 6" id="KW-0238">DNA-binding</keyword>